<feature type="domain" description="Heterokaryon incompatibility" evidence="1">
    <location>
        <begin position="53"/>
        <end position="227"/>
    </location>
</feature>
<protein>
    <submittedName>
        <fullName evidence="2">Heterokaryon incompatibility protein 6, OR allele</fullName>
    </submittedName>
</protein>
<dbReference type="Pfam" id="PF26639">
    <property type="entry name" value="Het-6_barrel"/>
    <property type="match status" value="1"/>
</dbReference>
<proteinExistence type="predicted"/>
<name>A0A8H6RW45_9PEZI</name>
<dbReference type="OrthoDB" id="194358at2759"/>
<organism evidence="2 3">
    <name type="scientific">Pseudocercospora fuligena</name>
    <dbReference type="NCBI Taxonomy" id="685502"/>
    <lineage>
        <taxon>Eukaryota</taxon>
        <taxon>Fungi</taxon>
        <taxon>Dikarya</taxon>
        <taxon>Ascomycota</taxon>
        <taxon>Pezizomycotina</taxon>
        <taxon>Dothideomycetes</taxon>
        <taxon>Dothideomycetidae</taxon>
        <taxon>Mycosphaerellales</taxon>
        <taxon>Mycosphaerellaceae</taxon>
        <taxon>Pseudocercospora</taxon>
    </lineage>
</organism>
<evidence type="ECO:0000259" key="1">
    <source>
        <dbReference type="Pfam" id="PF06985"/>
    </source>
</evidence>
<dbReference type="PANTHER" id="PTHR24148:SF64">
    <property type="entry name" value="HETEROKARYON INCOMPATIBILITY DOMAIN-CONTAINING PROTEIN"/>
    <property type="match status" value="1"/>
</dbReference>
<dbReference type="PANTHER" id="PTHR24148">
    <property type="entry name" value="ANKYRIN REPEAT DOMAIN-CONTAINING PROTEIN 39 HOMOLOG-RELATED"/>
    <property type="match status" value="1"/>
</dbReference>
<reference evidence="2" key="1">
    <citation type="submission" date="2020-04" db="EMBL/GenBank/DDBJ databases">
        <title>Draft genome resource of the tomato pathogen Pseudocercospora fuligena.</title>
        <authorList>
            <person name="Zaccaron A."/>
        </authorList>
    </citation>
    <scope>NUCLEOTIDE SEQUENCE</scope>
    <source>
        <strain evidence="2">PF001</strain>
    </source>
</reference>
<accession>A0A8H6RW45</accession>
<dbReference type="Pfam" id="PF06985">
    <property type="entry name" value="HET"/>
    <property type="match status" value="1"/>
</dbReference>
<sequence>MAASYPYGNVPISPIQRQIRLFHFAASDSLSSDVLRASFRVVNLDDDGECTPFFAISYTWGNNPESVLMEIDGLMVSVRRSAEMVLRRLLQHRKDDGDVLMWIDAICIDQESLGEKSWQVGMMGEIYSSAKEVLIWLGDDHGLARRVFSILETVIAACAEATDNFVRYWDITFPVTANGRRRNVQRDFWTLGTRSRHIIDDWSAETWQISTTFFSSTWFSRLWIAQEVLLAKDSQCFWGNHTISWAKIALAAAWISFGKIPARALVDDELKFLFIGYTNAARHAQELFMIGRGCGLVPEMPYSPAASLFGLLLQTNNFGCSEPKDRVYALLGLLDTEARRDALVHAMIEPDYELDVSTVFTEATKESIFAAIKGSPLTILKKAGLNSSPGSHGDDWPSWVPKFGDSAHGVKGTPIPIIDPYDTVTFGRPLEIGDMPRFTKVLKIEGYCLDTILMATEPLRLPYSLEGYTEDEIQKEFLAFAHGVLSIVALARSKIQADDRAIALTLCCGRTANDEHADQHPELLSLFQPLLEAYTKLEERKVMPQNIVPFALAIQGHAINRPFFITANGRIGMGPAGTKAGDRICFLFGHSWPFVLREVDGHWMLMGDVYVHDLMDVSQDLGDDAFDTFADFSMKGTELERLHRNGSLDAGAQEFEIH</sequence>
<dbReference type="EMBL" id="JABCIY010000003">
    <property type="protein sequence ID" value="KAF7198236.1"/>
    <property type="molecule type" value="Genomic_DNA"/>
</dbReference>
<dbReference type="AlphaFoldDB" id="A0A8H6RW45"/>
<dbReference type="InterPro" id="IPR052895">
    <property type="entry name" value="HetReg/Transcr_Mod"/>
</dbReference>
<dbReference type="Proteomes" id="UP000660729">
    <property type="component" value="Unassembled WGS sequence"/>
</dbReference>
<gene>
    <name evidence="2" type="ORF">HII31_00592</name>
</gene>
<dbReference type="InterPro" id="IPR010730">
    <property type="entry name" value="HET"/>
</dbReference>
<evidence type="ECO:0000313" key="3">
    <source>
        <dbReference type="Proteomes" id="UP000660729"/>
    </source>
</evidence>
<keyword evidence="3" id="KW-1185">Reference proteome</keyword>
<comment type="caution">
    <text evidence="2">The sequence shown here is derived from an EMBL/GenBank/DDBJ whole genome shotgun (WGS) entry which is preliminary data.</text>
</comment>
<evidence type="ECO:0000313" key="2">
    <source>
        <dbReference type="EMBL" id="KAF7198236.1"/>
    </source>
</evidence>